<dbReference type="AlphaFoldDB" id="A0AB72ZAI2"/>
<reference evidence="1 2" key="1">
    <citation type="submission" date="2011-08" db="EMBL/GenBank/DDBJ databases">
        <authorList>
            <person name="Weinstock G."/>
            <person name="Sodergren E."/>
            <person name="Clifton S."/>
            <person name="Fulton L."/>
            <person name="Fulton B."/>
            <person name="Courtney L."/>
            <person name="Fronick C."/>
            <person name="Harrison M."/>
            <person name="Strong C."/>
            <person name="Farmer C."/>
            <person name="Delahaunty K."/>
            <person name="Markovic C."/>
            <person name="Hall O."/>
            <person name="Minx P."/>
            <person name="Tomlinson C."/>
            <person name="Mitreva M."/>
            <person name="Hou S."/>
            <person name="Chen J."/>
            <person name="Wollam A."/>
            <person name="Pepin K.H."/>
            <person name="Johnson M."/>
            <person name="Bhonagiri V."/>
            <person name="Zhang X."/>
            <person name="Suruliraj S."/>
            <person name="Warren W."/>
            <person name="Chinwalla A."/>
            <person name="Mardis E.R."/>
            <person name="Wilson R.K."/>
        </authorList>
    </citation>
    <scope>NUCLEOTIDE SEQUENCE [LARGE SCALE GENOMIC DNA]</scope>
    <source>
        <strain evidence="1 2">ATCC 33091</strain>
    </source>
</reference>
<name>A0AB72ZAI2_LISIO</name>
<proteinExistence type="predicted"/>
<gene>
    <name evidence="1" type="ORF">HMPREF0557_01016</name>
</gene>
<evidence type="ECO:0000313" key="1">
    <source>
        <dbReference type="EMBL" id="EHN61857.1"/>
    </source>
</evidence>
<evidence type="ECO:0000313" key="2">
    <source>
        <dbReference type="Proteomes" id="UP000003597"/>
    </source>
</evidence>
<organism evidence="1 2">
    <name type="scientific">Listeria innocua ATCC 33091</name>
    <dbReference type="NCBI Taxonomy" id="1002366"/>
    <lineage>
        <taxon>Bacteria</taxon>
        <taxon>Bacillati</taxon>
        <taxon>Bacillota</taxon>
        <taxon>Bacilli</taxon>
        <taxon>Bacillales</taxon>
        <taxon>Listeriaceae</taxon>
        <taxon>Listeria</taxon>
    </lineage>
</organism>
<dbReference type="EMBL" id="AGCN01000018">
    <property type="protein sequence ID" value="EHN61857.1"/>
    <property type="molecule type" value="Genomic_DNA"/>
</dbReference>
<protein>
    <submittedName>
        <fullName evidence="1">Uncharacterized protein</fullName>
    </submittedName>
</protein>
<sequence length="52" mass="6195">MPHFEITKRVKDITDKIGEIHSIYSTQKLKKYYKDDKEKMLNELLSINGKII</sequence>
<accession>A0AB72ZAI2</accession>
<keyword evidence="2" id="KW-1185">Reference proteome</keyword>
<comment type="caution">
    <text evidence="1">The sequence shown here is derived from an EMBL/GenBank/DDBJ whole genome shotgun (WGS) entry which is preliminary data.</text>
</comment>
<dbReference type="Proteomes" id="UP000003597">
    <property type="component" value="Unassembled WGS sequence"/>
</dbReference>